<feature type="signal peptide" evidence="1">
    <location>
        <begin position="1"/>
        <end position="36"/>
    </location>
</feature>
<dbReference type="InterPro" id="IPR036514">
    <property type="entry name" value="SGNH_hydro_sf"/>
</dbReference>
<dbReference type="EMBL" id="CP015515">
    <property type="protein sequence ID" value="AND17166.1"/>
    <property type="molecule type" value="Genomic_DNA"/>
</dbReference>
<dbReference type="KEGG" id="rtn:A6122_2042"/>
<sequence length="299" mass="30297">MRLFPSLRRHARTRRARALAVGAAVALAAALVPAQAASACAPHTLSVVSLGDSITQGYATCGSLADCPSNSWATGTNPEVNSFATRLGAARPGTQITTANYSHSGDVLAQVPSHVDAAVAAGVHADVVTLLIGGNDLCAPTNAVAADGYTMTPADAFQSAAFSAITRIRTAWPTAHIVLSSTPNIAAEWSVVKNGPGGVIWPAANACRTTRGVGADGSALNSTAAAASVKAAATRTEQYNSALQHACTLDGPLCDWDGGALTAAPITEDVISTVDDFHPSVVGQAKIAAIQWGASDFAR</sequence>
<protein>
    <recommendedName>
        <fullName evidence="2">SGNH hydrolase-type esterase domain-containing protein</fullName>
    </recommendedName>
</protein>
<keyword evidence="4" id="KW-1185">Reference proteome</keyword>
<dbReference type="SUPFAM" id="SSF52266">
    <property type="entry name" value="SGNH hydrolase"/>
    <property type="match status" value="1"/>
</dbReference>
<dbReference type="Proteomes" id="UP000077071">
    <property type="component" value="Chromosome"/>
</dbReference>
<dbReference type="InterPro" id="IPR013830">
    <property type="entry name" value="SGNH_hydro"/>
</dbReference>
<dbReference type="PANTHER" id="PTHR30383">
    <property type="entry name" value="THIOESTERASE 1/PROTEASE 1/LYSOPHOSPHOLIPASE L1"/>
    <property type="match status" value="1"/>
</dbReference>
<dbReference type="AlphaFoldDB" id="A0A160KTN3"/>
<dbReference type="Gene3D" id="3.40.50.1110">
    <property type="entry name" value="SGNH hydrolase"/>
    <property type="match status" value="1"/>
</dbReference>
<reference evidence="3 4" key="1">
    <citation type="submission" date="2016-05" db="EMBL/GenBank/DDBJ databases">
        <title>Complete genome sequence of Rathayibacter tritici NCPPB 1953.</title>
        <authorList>
            <person name="Park J."/>
            <person name="Lee H.-H."/>
            <person name="Lee S.-W."/>
            <person name="Seo Y.-S."/>
        </authorList>
    </citation>
    <scope>NUCLEOTIDE SEQUENCE [LARGE SCALE GENOMIC DNA]</scope>
    <source>
        <strain evidence="3 4">NCPPB 1953</strain>
    </source>
</reference>
<feature type="domain" description="SGNH hydrolase-type esterase" evidence="2">
    <location>
        <begin position="50"/>
        <end position="285"/>
    </location>
</feature>
<evidence type="ECO:0000313" key="4">
    <source>
        <dbReference type="Proteomes" id="UP000077071"/>
    </source>
</evidence>
<gene>
    <name evidence="3" type="ORF">A6122_2042</name>
</gene>
<feature type="chain" id="PRO_5007817017" description="SGNH hydrolase-type esterase domain-containing protein" evidence="1">
    <location>
        <begin position="37"/>
        <end position="299"/>
    </location>
</feature>
<keyword evidence="1" id="KW-0732">Signal</keyword>
<evidence type="ECO:0000256" key="1">
    <source>
        <dbReference type="SAM" id="SignalP"/>
    </source>
</evidence>
<dbReference type="RefSeq" id="WP_068254696.1">
    <property type="nucleotide sequence ID" value="NZ_CP015515.1"/>
</dbReference>
<dbReference type="GO" id="GO:0004622">
    <property type="term" value="F:phosphatidylcholine lysophospholipase activity"/>
    <property type="evidence" value="ECO:0007669"/>
    <property type="project" value="TreeGrafter"/>
</dbReference>
<accession>A0A160KTN3</accession>
<organism evidence="3 4">
    <name type="scientific">Rathayibacter tritici</name>
    <dbReference type="NCBI Taxonomy" id="33888"/>
    <lineage>
        <taxon>Bacteria</taxon>
        <taxon>Bacillati</taxon>
        <taxon>Actinomycetota</taxon>
        <taxon>Actinomycetes</taxon>
        <taxon>Micrococcales</taxon>
        <taxon>Microbacteriaceae</taxon>
        <taxon>Rathayibacter</taxon>
    </lineage>
</organism>
<dbReference type="InterPro" id="IPR051532">
    <property type="entry name" value="Ester_Hydrolysis_Enzymes"/>
</dbReference>
<proteinExistence type="predicted"/>
<dbReference type="Pfam" id="PF13472">
    <property type="entry name" value="Lipase_GDSL_2"/>
    <property type="match status" value="1"/>
</dbReference>
<dbReference type="PATRIC" id="fig|33888.3.peg.2256"/>
<dbReference type="OrthoDB" id="5561551at2"/>
<dbReference type="PANTHER" id="PTHR30383:SF5">
    <property type="entry name" value="SGNH HYDROLASE-TYPE ESTERASE DOMAIN-CONTAINING PROTEIN"/>
    <property type="match status" value="1"/>
</dbReference>
<evidence type="ECO:0000313" key="3">
    <source>
        <dbReference type="EMBL" id="AND17166.1"/>
    </source>
</evidence>
<evidence type="ECO:0000259" key="2">
    <source>
        <dbReference type="Pfam" id="PF13472"/>
    </source>
</evidence>
<name>A0A160KTN3_9MICO</name>
<dbReference type="STRING" id="33888.A6122_2042"/>